<comment type="similarity">
    <text evidence="2">Belongs to the virb1 family.</text>
</comment>
<dbReference type="EMBL" id="JACIDK010000001">
    <property type="protein sequence ID" value="MBB3890342.1"/>
    <property type="molecule type" value="Genomic_DNA"/>
</dbReference>
<evidence type="ECO:0000256" key="3">
    <source>
        <dbReference type="ARBA" id="ARBA00022729"/>
    </source>
</evidence>
<keyword evidence="3 5" id="KW-0732">Signal</keyword>
<evidence type="ECO:0000313" key="8">
    <source>
        <dbReference type="Proteomes" id="UP000530564"/>
    </source>
</evidence>
<evidence type="ECO:0000256" key="2">
    <source>
        <dbReference type="ARBA" id="ARBA00009387"/>
    </source>
</evidence>
<dbReference type="SUPFAM" id="SSF48435">
    <property type="entry name" value="Bacterial muramidases"/>
    <property type="match status" value="1"/>
</dbReference>
<dbReference type="InterPro" id="IPR023346">
    <property type="entry name" value="Lysozyme-like_dom_sf"/>
</dbReference>
<organism evidence="7 8">
    <name type="scientific">Phenylobacterium haematophilum</name>
    <dbReference type="NCBI Taxonomy" id="98513"/>
    <lineage>
        <taxon>Bacteria</taxon>
        <taxon>Pseudomonadati</taxon>
        <taxon>Pseudomonadota</taxon>
        <taxon>Alphaproteobacteria</taxon>
        <taxon>Caulobacterales</taxon>
        <taxon>Caulobacteraceae</taxon>
        <taxon>Phenylobacterium</taxon>
    </lineage>
</organism>
<feature type="compositionally biased region" description="Low complexity" evidence="4">
    <location>
        <begin position="26"/>
        <end position="36"/>
    </location>
</feature>
<comment type="caution">
    <text evidence="7">The sequence shown here is derived from an EMBL/GenBank/DDBJ whole genome shotgun (WGS) entry which is preliminary data.</text>
</comment>
<dbReference type="GO" id="GO:0000270">
    <property type="term" value="P:peptidoglycan metabolic process"/>
    <property type="evidence" value="ECO:0007669"/>
    <property type="project" value="InterPro"/>
</dbReference>
<proteinExistence type="inferred from homology"/>
<dbReference type="Proteomes" id="UP000530564">
    <property type="component" value="Unassembled WGS sequence"/>
</dbReference>
<dbReference type="GO" id="GO:0004553">
    <property type="term" value="F:hydrolase activity, hydrolyzing O-glycosyl compounds"/>
    <property type="evidence" value="ECO:0007669"/>
    <property type="project" value="InterPro"/>
</dbReference>
<evidence type="ECO:0000256" key="4">
    <source>
        <dbReference type="SAM" id="MobiDB-lite"/>
    </source>
</evidence>
<dbReference type="Gene3D" id="1.25.20.10">
    <property type="entry name" value="Bacterial muramidases"/>
    <property type="match status" value="1"/>
</dbReference>
<dbReference type="PROSITE" id="PS00922">
    <property type="entry name" value="TRANSGLYCOSYLASE"/>
    <property type="match status" value="1"/>
</dbReference>
<dbReference type="GO" id="GO:0008933">
    <property type="term" value="F:peptidoglycan lytic transglycosylase activity"/>
    <property type="evidence" value="ECO:0007669"/>
    <property type="project" value="InterPro"/>
</dbReference>
<dbReference type="RefSeq" id="WP_246370448.1">
    <property type="nucleotide sequence ID" value="NZ_JACIDK010000001.1"/>
</dbReference>
<keyword evidence="7" id="KW-0378">Hydrolase</keyword>
<evidence type="ECO:0000259" key="6">
    <source>
        <dbReference type="Pfam" id="PF01464"/>
    </source>
</evidence>
<keyword evidence="7" id="KW-0326">Glycosidase</keyword>
<evidence type="ECO:0000256" key="1">
    <source>
        <dbReference type="ARBA" id="ARBA00007734"/>
    </source>
</evidence>
<feature type="region of interest" description="Disordered" evidence="4">
    <location>
        <begin position="704"/>
        <end position="723"/>
    </location>
</feature>
<dbReference type="Pfam" id="PF01464">
    <property type="entry name" value="SLT"/>
    <property type="match status" value="1"/>
</dbReference>
<dbReference type="PANTHER" id="PTHR37423:SF2">
    <property type="entry name" value="MEMBRANE-BOUND LYTIC MUREIN TRANSGLYCOSYLASE C"/>
    <property type="match status" value="1"/>
</dbReference>
<dbReference type="PANTHER" id="PTHR37423">
    <property type="entry name" value="SOLUBLE LYTIC MUREIN TRANSGLYCOSYLASE-RELATED"/>
    <property type="match status" value="1"/>
</dbReference>
<comment type="similarity">
    <text evidence="1">Belongs to the transglycosylase Slt family.</text>
</comment>
<accession>A0A839ZYV6</accession>
<sequence length="723" mass="78045">MPPKARKAFLTTASIALLATMANAQAPTGGAPAQGPYRPFAGVDRPPADGPRPIELTQTPPTAYRQSLSMTDSATLSSALAAAKRGDVTTARSGIAALSDPIAKKLATWALVDSAVESMSFFEVDQARRDLAGWPRANRRQLGAEKLLETSGQTPQQIIAWFGGSEPQTAEGAMALASAYQASGRQKDAEDLIRRFWRDKLFEVTPQRTMLSRFGSMLTPEDHVRRADILLYGPQGPAARDILPLLPPDRLQVAQVRMAYRAGSSAANDQANALPGNLSNDPGVAFERASYYRQRNLETLALANLRYFPTDLAHGDMADRIWAERYRLILYALRNNDSAGAYAAAANSGLTTGAPAADAEFYAGWIALTRLKKPDQAAVHFANLERIGQSPITRGRAFYWQGRAAEARGDQNAAKGYYAAGAKFNTTFYGQLATEKLGQPLVLGADPQITQADRARFESRDTVRAARLLYEIGNRDLFKTFVLALDDILPTVEEQALLVDLARGYGDQDTSMKVVRTAAQRGFILPERGYPLRNPPPVAGAPEPALTLGITRQESGFDPMARSGADARGMMQLLPATAASTARGLGMSYDVSMLWQPDYNMQLGQAFLGRQINNFSGSYPMAIAAYNAGPGRPPQWVQFCGDPRGGSTDPIDFVECIPFSETRNYVMRVMEGMQVYRARLAGGSAPITLTADLKRGSYGGYAGPVGPQPQLPIGGASTPVPNP</sequence>
<reference evidence="7 8" key="1">
    <citation type="submission" date="2020-08" db="EMBL/GenBank/DDBJ databases">
        <title>Genomic Encyclopedia of Type Strains, Phase IV (KMG-IV): sequencing the most valuable type-strain genomes for metagenomic binning, comparative biology and taxonomic classification.</title>
        <authorList>
            <person name="Goeker M."/>
        </authorList>
    </citation>
    <scope>NUCLEOTIDE SEQUENCE [LARGE SCALE GENOMIC DNA]</scope>
    <source>
        <strain evidence="7 8">DSM 21793</strain>
    </source>
</reference>
<dbReference type="EC" id="3.2.1.-" evidence="7"/>
<feature type="chain" id="PRO_5032897522" evidence="5">
    <location>
        <begin position="27"/>
        <end position="723"/>
    </location>
</feature>
<keyword evidence="8" id="KW-1185">Reference proteome</keyword>
<evidence type="ECO:0000256" key="5">
    <source>
        <dbReference type="SAM" id="SignalP"/>
    </source>
</evidence>
<gene>
    <name evidence="7" type="ORF">GGQ61_001039</name>
</gene>
<dbReference type="SUPFAM" id="SSF53955">
    <property type="entry name" value="Lysozyme-like"/>
    <property type="match status" value="1"/>
</dbReference>
<dbReference type="InterPro" id="IPR008939">
    <property type="entry name" value="Lytic_TGlycosylase_superhlx_U"/>
</dbReference>
<feature type="domain" description="Transglycosylase SLT" evidence="6">
    <location>
        <begin position="543"/>
        <end position="637"/>
    </location>
</feature>
<protein>
    <submittedName>
        <fullName evidence="7">Soluble lytic murein transglycosylase</fullName>
        <ecNumber evidence="7">3.2.1.-</ecNumber>
    </submittedName>
</protein>
<name>A0A839ZYV6_9CAUL</name>
<dbReference type="AlphaFoldDB" id="A0A839ZYV6"/>
<dbReference type="Gene3D" id="1.10.530.10">
    <property type="match status" value="1"/>
</dbReference>
<dbReference type="GO" id="GO:0016020">
    <property type="term" value="C:membrane"/>
    <property type="evidence" value="ECO:0007669"/>
    <property type="project" value="InterPro"/>
</dbReference>
<dbReference type="CDD" id="cd13401">
    <property type="entry name" value="Slt70-like"/>
    <property type="match status" value="1"/>
</dbReference>
<dbReference type="GO" id="GO:0042597">
    <property type="term" value="C:periplasmic space"/>
    <property type="evidence" value="ECO:0007669"/>
    <property type="project" value="InterPro"/>
</dbReference>
<dbReference type="InterPro" id="IPR008258">
    <property type="entry name" value="Transglycosylase_SLT_dom_1"/>
</dbReference>
<feature type="signal peptide" evidence="5">
    <location>
        <begin position="1"/>
        <end position="26"/>
    </location>
</feature>
<feature type="region of interest" description="Disordered" evidence="4">
    <location>
        <begin position="26"/>
        <end position="61"/>
    </location>
</feature>
<dbReference type="InterPro" id="IPR000189">
    <property type="entry name" value="Transglyc_AS"/>
</dbReference>
<evidence type="ECO:0000313" key="7">
    <source>
        <dbReference type="EMBL" id="MBB3890342.1"/>
    </source>
</evidence>